<evidence type="ECO:0000313" key="2">
    <source>
        <dbReference type="Proteomes" id="UP000245905"/>
    </source>
</evidence>
<dbReference type="AlphaFoldDB" id="A0A2U2EJK9"/>
<proteinExistence type="predicted"/>
<evidence type="ECO:0000313" key="1">
    <source>
        <dbReference type="EMBL" id="PWE84695.1"/>
    </source>
</evidence>
<comment type="caution">
    <text evidence="1">The sequence shown here is derived from an EMBL/GenBank/DDBJ whole genome shotgun (WGS) entry which is preliminary data.</text>
</comment>
<dbReference type="Proteomes" id="UP000245905">
    <property type="component" value="Unassembled WGS sequence"/>
</dbReference>
<reference evidence="1 2" key="1">
    <citation type="submission" date="2014-09" db="EMBL/GenBank/DDBJ databases">
        <title>Butyrate-producing bacteria isolated from human gut.</title>
        <authorList>
            <person name="Zhang Q."/>
            <person name="Zhao L."/>
        </authorList>
    </citation>
    <scope>NUCLEOTIDE SEQUENCE [LARGE SCALE GENOMIC DNA]</scope>
    <source>
        <strain evidence="1 2">R22</strain>
    </source>
</reference>
<sequence>MLELGGNNNVDASAKADVFGFDIADVSGRIKLFSDVMRKLEIKLNGDELYEDFQRIYDEAVSRYTHKEKAEDKLWNRGRGRYFLGGFVL</sequence>
<organism evidence="1 2">
    <name type="scientific">Agathobacter rectalis</name>
    <dbReference type="NCBI Taxonomy" id="39491"/>
    <lineage>
        <taxon>Bacteria</taxon>
        <taxon>Bacillati</taxon>
        <taxon>Bacillota</taxon>
        <taxon>Clostridia</taxon>
        <taxon>Lachnospirales</taxon>
        <taxon>Lachnospiraceae</taxon>
        <taxon>Agathobacter</taxon>
    </lineage>
</organism>
<dbReference type="RefSeq" id="WP_306742526.1">
    <property type="nucleotide sequence ID" value="NZ_JRFS01000002.1"/>
</dbReference>
<accession>A0A2U2EJK9</accession>
<name>A0A2U2EJK9_9FIRM</name>
<protein>
    <submittedName>
        <fullName evidence="1">Uncharacterized protein</fullName>
    </submittedName>
</protein>
<dbReference type="EMBL" id="JRFS01000002">
    <property type="protein sequence ID" value="PWE84695.1"/>
    <property type="molecule type" value="Genomic_DNA"/>
</dbReference>
<gene>
    <name evidence="1" type="ORF">LD38_01080</name>
</gene>